<keyword evidence="1" id="KW-1133">Transmembrane helix</keyword>
<sequence>MGYFQGLWNNQPNTVIGLGVATLVLLGIYIALLNTYK</sequence>
<feature type="transmembrane region" description="Helical" evidence="1">
    <location>
        <begin position="15"/>
        <end position="36"/>
    </location>
</feature>
<reference evidence="3" key="1">
    <citation type="journal article" date="2014" name="Sci. Data">
        <title>Genomes of diverse isolates of the marine cyanobacterium Prochlorococcus.</title>
        <authorList>
            <person name="Biller S."/>
            <person name="Berube P."/>
            <person name="Thompson J."/>
            <person name="Kelly L."/>
            <person name="Roggensack S."/>
            <person name="Awad L."/>
            <person name="Roache-Johnson K."/>
            <person name="Ding H."/>
            <person name="Giovannoni S.J."/>
            <person name="Moore L.R."/>
            <person name="Chisholm S.W."/>
        </authorList>
    </citation>
    <scope>NUCLEOTIDE SEQUENCE [LARGE SCALE GENOMIC DNA]</scope>
</reference>
<evidence type="ECO:0000256" key="1">
    <source>
        <dbReference type="SAM" id="Phobius"/>
    </source>
</evidence>
<dbReference type="AlphaFoldDB" id="A0A0A1ZVX4"/>
<dbReference type="EMBL" id="JNAJ01000002">
    <property type="protein sequence ID" value="KGF93757.1"/>
    <property type="molecule type" value="Genomic_DNA"/>
</dbReference>
<evidence type="ECO:0000313" key="3">
    <source>
        <dbReference type="Proteomes" id="UP000030491"/>
    </source>
</evidence>
<evidence type="ECO:0000313" key="2">
    <source>
        <dbReference type="EMBL" id="KGF93757.1"/>
    </source>
</evidence>
<organism evidence="2 3">
    <name type="scientific">Prochlorococcus marinus str. MIT 9116</name>
    <dbReference type="NCBI Taxonomy" id="167544"/>
    <lineage>
        <taxon>Bacteria</taxon>
        <taxon>Bacillati</taxon>
        <taxon>Cyanobacteriota</taxon>
        <taxon>Cyanophyceae</taxon>
        <taxon>Synechococcales</taxon>
        <taxon>Prochlorococcaceae</taxon>
        <taxon>Prochlorococcus</taxon>
    </lineage>
</organism>
<keyword evidence="1" id="KW-0472">Membrane</keyword>
<name>A0A0A1ZVX4_PROMR</name>
<keyword evidence="1" id="KW-0812">Transmembrane</keyword>
<proteinExistence type="predicted"/>
<comment type="caution">
    <text evidence="2">The sequence shown here is derived from an EMBL/GenBank/DDBJ whole genome shotgun (WGS) entry which is preliminary data.</text>
</comment>
<gene>
    <name evidence="2" type="ORF">EU93_0067</name>
</gene>
<protein>
    <submittedName>
        <fullName evidence="2">Uncharacterized protein</fullName>
    </submittedName>
</protein>
<dbReference type="Proteomes" id="UP000030491">
    <property type="component" value="Unassembled WGS sequence"/>
</dbReference>
<accession>A0A0A1ZVX4</accession>